<gene>
    <name evidence="4" type="ORF">PBRA_003003</name>
    <name evidence="5" type="ORF">PLBR_LOCUS2692</name>
</gene>
<keyword evidence="1" id="KW-1133">Transmembrane helix</keyword>
<dbReference type="Proteomes" id="UP000039324">
    <property type="component" value="Unassembled WGS sequence"/>
</dbReference>
<sequence>MNVVTVAIGAVLAALAVTADVVADSCRISGDPHIVTFDGISYDLQQTGTFQAVSASFLGVYVTFAQTTMTSTQTHLVNTAVTIMGSGSCRDPSNCDEFNALTIAYASDLTSNATVPTVSFNYTSATDATENGVWEFAAASVSVDSRTANALRSVGTVLTQGASVNDVAASIVKLEVQFPSASSVMISLGAGLFTISTVRSGSTIGPLAGTNGLCGYYSKTTADEFSDTTGKLVLGGIAGQNYYNSDAINNWSLNFRVNTSAAAIPSAAANQANNEVAFYVKTSINASVEECRQLCATPALRRAPFDDAGFRNCVYDYSVTNTLAVGASNLYATAAISADSSYLIANVPVVVAPQSVEQRTQSANRLNLIATILSIILGTALVLGLLANQRLKKSHEHQLLIARANAVVT</sequence>
<geneLocation type="mitochondrion" evidence="5"/>
<dbReference type="AlphaFoldDB" id="A0A0G4J6M4"/>
<keyword evidence="6" id="KW-1185">Reference proteome</keyword>
<evidence type="ECO:0000313" key="5">
    <source>
        <dbReference type="EMBL" id="SPQ95477.1"/>
    </source>
</evidence>
<protein>
    <recommendedName>
        <fullName evidence="3">VWFD domain-containing protein</fullName>
    </recommendedName>
</protein>
<feature type="transmembrane region" description="Helical" evidence="1">
    <location>
        <begin position="368"/>
        <end position="387"/>
    </location>
</feature>
<feature type="domain" description="VWFD" evidence="3">
    <location>
        <begin position="24"/>
        <end position="254"/>
    </location>
</feature>
<feature type="chain" id="PRO_5033223456" description="VWFD domain-containing protein" evidence="2">
    <location>
        <begin position="24"/>
        <end position="409"/>
    </location>
</feature>
<keyword evidence="5" id="KW-0496">Mitochondrion</keyword>
<name>A0A0G4J6M4_PLABS</name>
<reference evidence="5 7" key="2">
    <citation type="submission" date="2018-03" db="EMBL/GenBank/DDBJ databases">
        <authorList>
            <person name="Fogelqvist J."/>
        </authorList>
    </citation>
    <scope>NUCLEOTIDE SEQUENCE [LARGE SCALE GENOMIC DNA]</scope>
</reference>
<proteinExistence type="predicted"/>
<dbReference type="Proteomes" id="UP000290189">
    <property type="component" value="Unassembled WGS sequence"/>
</dbReference>
<reference evidence="4 6" key="1">
    <citation type="submission" date="2015-02" db="EMBL/GenBank/DDBJ databases">
        <authorList>
            <person name="Chooi Y.-H."/>
        </authorList>
    </citation>
    <scope>NUCLEOTIDE SEQUENCE [LARGE SCALE GENOMIC DNA]</scope>
    <source>
        <strain evidence="4">E3</strain>
    </source>
</reference>
<accession>A0A0G4J6M4</accession>
<evidence type="ECO:0000313" key="6">
    <source>
        <dbReference type="Proteomes" id="UP000039324"/>
    </source>
</evidence>
<dbReference type="PROSITE" id="PS51233">
    <property type="entry name" value="VWFD"/>
    <property type="match status" value="1"/>
</dbReference>
<evidence type="ECO:0000256" key="2">
    <source>
        <dbReference type="SAM" id="SignalP"/>
    </source>
</evidence>
<keyword evidence="2" id="KW-0732">Signal</keyword>
<evidence type="ECO:0000313" key="4">
    <source>
        <dbReference type="EMBL" id="CEP03243.1"/>
    </source>
</evidence>
<organism evidence="4 6">
    <name type="scientific">Plasmodiophora brassicae</name>
    <name type="common">Clubroot disease agent</name>
    <dbReference type="NCBI Taxonomy" id="37360"/>
    <lineage>
        <taxon>Eukaryota</taxon>
        <taxon>Sar</taxon>
        <taxon>Rhizaria</taxon>
        <taxon>Endomyxa</taxon>
        <taxon>Phytomyxea</taxon>
        <taxon>Plasmodiophorida</taxon>
        <taxon>Plasmodiophoridae</taxon>
        <taxon>Plasmodiophora</taxon>
    </lineage>
</organism>
<evidence type="ECO:0000256" key="1">
    <source>
        <dbReference type="SAM" id="Phobius"/>
    </source>
</evidence>
<dbReference type="EMBL" id="OVEO01000004">
    <property type="protein sequence ID" value="SPQ95477.1"/>
    <property type="molecule type" value="Genomic_DNA"/>
</dbReference>
<keyword evidence="1" id="KW-0812">Transmembrane</keyword>
<evidence type="ECO:0000313" key="7">
    <source>
        <dbReference type="Proteomes" id="UP000290189"/>
    </source>
</evidence>
<evidence type="ECO:0000259" key="3">
    <source>
        <dbReference type="PROSITE" id="PS51233"/>
    </source>
</evidence>
<dbReference type="EMBL" id="CDSF01000144">
    <property type="protein sequence ID" value="CEP03243.1"/>
    <property type="molecule type" value="Genomic_DNA"/>
</dbReference>
<dbReference type="InterPro" id="IPR001846">
    <property type="entry name" value="VWF_type-D"/>
</dbReference>
<keyword evidence="1" id="KW-0472">Membrane</keyword>
<feature type="signal peptide" evidence="2">
    <location>
        <begin position="1"/>
        <end position="23"/>
    </location>
</feature>
<dbReference type="Pfam" id="PF00094">
    <property type="entry name" value="VWD"/>
    <property type="match status" value="1"/>
</dbReference>